<evidence type="ECO:0000256" key="1">
    <source>
        <dbReference type="ARBA" id="ARBA00004844"/>
    </source>
</evidence>
<dbReference type="GO" id="GO:0006189">
    <property type="term" value="P:'de novo' IMP biosynthetic process"/>
    <property type="evidence" value="ECO:0007669"/>
    <property type="project" value="UniProtKB-UniRule"/>
</dbReference>
<dbReference type="SUPFAM" id="SSF52335">
    <property type="entry name" value="Methylglyoxal synthase-like"/>
    <property type="match status" value="1"/>
</dbReference>
<comment type="pathway">
    <text evidence="2 10">Purine metabolism; IMP biosynthesis via de novo pathway; 5-formamido-1-(5-phospho-D-ribosyl)imidazole-4-carboxamide from 5-amino-1-(5-phospho-D-ribosyl)imidazole-4-carboxamide (10-formyl THF route): step 1/1.</text>
</comment>
<accession>A0A832G303</accession>
<evidence type="ECO:0000256" key="6">
    <source>
        <dbReference type="ARBA" id="ARBA00022801"/>
    </source>
</evidence>
<keyword evidence="7 10" id="KW-0511">Multifunctional enzyme</keyword>
<keyword evidence="6 10" id="KW-0378">Hydrolase</keyword>
<dbReference type="GO" id="GO:0004643">
    <property type="term" value="F:phosphoribosylaminoimidazolecarboxamide formyltransferase activity"/>
    <property type="evidence" value="ECO:0007669"/>
    <property type="project" value="UniProtKB-UniRule"/>
</dbReference>
<dbReference type="FunFam" id="3.40.50.1380:FF:000001">
    <property type="entry name" value="Bifunctional purine biosynthesis protein PurH"/>
    <property type="match status" value="1"/>
</dbReference>
<evidence type="ECO:0000256" key="7">
    <source>
        <dbReference type="ARBA" id="ARBA00023268"/>
    </source>
</evidence>
<dbReference type="SMART" id="SM00851">
    <property type="entry name" value="MGS"/>
    <property type="match status" value="1"/>
</dbReference>
<dbReference type="EC" id="3.5.4.10" evidence="10"/>
<dbReference type="InterPro" id="IPR002695">
    <property type="entry name" value="PurH-like"/>
</dbReference>
<dbReference type="HAMAP" id="MF_00139">
    <property type="entry name" value="PurH"/>
    <property type="match status" value="1"/>
</dbReference>
<evidence type="ECO:0000256" key="5">
    <source>
        <dbReference type="ARBA" id="ARBA00022755"/>
    </source>
</evidence>
<comment type="pathway">
    <text evidence="1 10">Purine metabolism; IMP biosynthesis via de novo pathway; IMP from 5-formamido-1-(5-phospho-D-ribosyl)imidazole-4-carboxamide: step 1/1.</text>
</comment>
<comment type="domain">
    <text evidence="10">The IMP cyclohydrolase activity resides in the N-terminal region.</text>
</comment>
<dbReference type="EC" id="2.1.2.3" evidence="10"/>
<evidence type="ECO:0000256" key="2">
    <source>
        <dbReference type="ARBA" id="ARBA00004954"/>
    </source>
</evidence>
<comment type="similarity">
    <text evidence="3 10">Belongs to the PurH family.</text>
</comment>
<evidence type="ECO:0000256" key="4">
    <source>
        <dbReference type="ARBA" id="ARBA00022679"/>
    </source>
</evidence>
<dbReference type="CDD" id="cd01421">
    <property type="entry name" value="IMPCH"/>
    <property type="match status" value="1"/>
</dbReference>
<evidence type="ECO:0000313" key="12">
    <source>
        <dbReference type="EMBL" id="HGT48683.1"/>
    </source>
</evidence>
<dbReference type="EMBL" id="DSVI01000019">
    <property type="protein sequence ID" value="HGT48683.1"/>
    <property type="molecule type" value="Genomic_DNA"/>
</dbReference>
<comment type="catalytic activity">
    <reaction evidence="9 10">
        <text>IMP + H2O = 5-formamido-1-(5-phospho-D-ribosyl)imidazole-4-carboxamide</text>
        <dbReference type="Rhea" id="RHEA:18445"/>
        <dbReference type="ChEBI" id="CHEBI:15377"/>
        <dbReference type="ChEBI" id="CHEBI:58053"/>
        <dbReference type="ChEBI" id="CHEBI:58467"/>
        <dbReference type="EC" id="3.5.4.10"/>
    </reaction>
</comment>
<gene>
    <name evidence="10 12" type="primary">purH</name>
    <name evidence="12" type="ORF">ENS56_11650</name>
</gene>
<keyword evidence="5 10" id="KW-0658">Purine biosynthesis</keyword>
<dbReference type="Gene3D" id="3.40.50.1380">
    <property type="entry name" value="Methylglyoxal synthase-like domain"/>
    <property type="match status" value="1"/>
</dbReference>
<dbReference type="InterPro" id="IPR024051">
    <property type="entry name" value="AICAR_Tfase_dup_dom_sf"/>
</dbReference>
<dbReference type="NCBIfam" id="NF002049">
    <property type="entry name" value="PRK00881.1"/>
    <property type="match status" value="1"/>
</dbReference>
<evidence type="ECO:0000256" key="3">
    <source>
        <dbReference type="ARBA" id="ARBA00007667"/>
    </source>
</evidence>
<evidence type="ECO:0000256" key="9">
    <source>
        <dbReference type="ARBA" id="ARBA00050687"/>
    </source>
</evidence>
<name>A0A832G303_9BACT</name>
<dbReference type="InterPro" id="IPR016193">
    <property type="entry name" value="Cytidine_deaminase-like"/>
</dbReference>
<keyword evidence="4 10" id="KW-0808">Transferase</keyword>
<dbReference type="UniPathway" id="UPA00074">
    <property type="reaction ID" value="UER00133"/>
</dbReference>
<protein>
    <recommendedName>
        <fullName evidence="10">Bifunctional purine biosynthesis protein PurH</fullName>
    </recommendedName>
    <domain>
        <recommendedName>
            <fullName evidence="10">Phosphoribosylaminoimidazolecarboxamide formyltransferase</fullName>
            <ecNumber evidence="10">2.1.2.3</ecNumber>
        </recommendedName>
        <alternativeName>
            <fullName evidence="10">AICAR transformylase</fullName>
        </alternativeName>
    </domain>
    <domain>
        <recommendedName>
            <fullName evidence="10">IMP cyclohydrolase</fullName>
            <ecNumber evidence="10">3.5.4.10</ecNumber>
        </recommendedName>
        <alternativeName>
            <fullName evidence="10">ATIC</fullName>
        </alternativeName>
        <alternativeName>
            <fullName evidence="10">IMP synthase</fullName>
        </alternativeName>
        <alternativeName>
            <fullName evidence="10">Inosinicase</fullName>
        </alternativeName>
    </domain>
</protein>
<dbReference type="PROSITE" id="PS51855">
    <property type="entry name" value="MGS"/>
    <property type="match status" value="1"/>
</dbReference>
<organism evidence="12">
    <name type="scientific">Ignavibacterium album</name>
    <dbReference type="NCBI Taxonomy" id="591197"/>
    <lineage>
        <taxon>Bacteria</taxon>
        <taxon>Pseudomonadati</taxon>
        <taxon>Ignavibacteriota</taxon>
        <taxon>Ignavibacteria</taxon>
        <taxon>Ignavibacteriales</taxon>
        <taxon>Ignavibacteriaceae</taxon>
        <taxon>Ignavibacterium</taxon>
    </lineage>
</organism>
<dbReference type="GO" id="GO:0005829">
    <property type="term" value="C:cytosol"/>
    <property type="evidence" value="ECO:0007669"/>
    <property type="project" value="TreeGrafter"/>
</dbReference>
<evidence type="ECO:0000256" key="10">
    <source>
        <dbReference type="HAMAP-Rule" id="MF_00139"/>
    </source>
</evidence>
<dbReference type="PANTHER" id="PTHR11692">
    <property type="entry name" value="BIFUNCTIONAL PURINE BIOSYNTHESIS PROTEIN PURH"/>
    <property type="match status" value="1"/>
</dbReference>
<comment type="caution">
    <text evidence="12">The sequence shown here is derived from an EMBL/GenBank/DDBJ whole genome shotgun (WGS) entry which is preliminary data.</text>
</comment>
<sequence length="505" mass="56081">MKKFALISVSDKTGIIEFAKSLIKYDYEILATGNTAKLLLQNSVPVKEVSDLTGFPEVFEGRVKTLHPKIFGGILFRRDKKEDILQANQNDIFPIDIVCVNLYPFVQTIQKSNVSLEDVIENIDIGGPSLVRAAAKNYKYVSILTNPVQYNSFLHELESGEISEATKEKLAVEAFSYTSNYDTHIANYLEKRFELEKTHIRINEKLAKKLRYGENPHQSASIYGNFEEYFDVFHGKEISYNNILDLVAGVELCEELGDNACTIIKHNNAAGAAVGSFPLDAYLKALKCDPVSAFGGIVTFINEVDLKTAEKLNEIFLEIICAPSFSEDAIQILKKKKDRRLVRKLKSITEPGLSARTIPGGLLVQDKDLITLNHDNLKVVTERKPTEKELEDLTFAWIVAKHTKSNAIVFAKDKTTLGVGAGQMSRLDSAKIAFMKAKEHGLDLTNSVAASDAFFPFADGLLEIIKCGATAVIQPGGSVRDQEVIDAANKNNITMIFTGIRHFKH</sequence>
<dbReference type="Pfam" id="PF02142">
    <property type="entry name" value="MGS"/>
    <property type="match status" value="1"/>
</dbReference>
<proteinExistence type="inferred from homology"/>
<dbReference type="AlphaFoldDB" id="A0A832G303"/>
<dbReference type="NCBIfam" id="TIGR00355">
    <property type="entry name" value="purH"/>
    <property type="match status" value="1"/>
</dbReference>
<dbReference type="Gene3D" id="3.40.140.20">
    <property type="match status" value="2"/>
</dbReference>
<dbReference type="PANTHER" id="PTHR11692:SF0">
    <property type="entry name" value="BIFUNCTIONAL PURINE BIOSYNTHESIS PROTEIN ATIC"/>
    <property type="match status" value="1"/>
</dbReference>
<evidence type="ECO:0000259" key="11">
    <source>
        <dbReference type="PROSITE" id="PS51855"/>
    </source>
</evidence>
<comment type="catalytic activity">
    <reaction evidence="8 10">
        <text>(6R)-10-formyltetrahydrofolate + 5-amino-1-(5-phospho-beta-D-ribosyl)imidazole-4-carboxamide = 5-formamido-1-(5-phospho-D-ribosyl)imidazole-4-carboxamide + (6S)-5,6,7,8-tetrahydrofolate</text>
        <dbReference type="Rhea" id="RHEA:22192"/>
        <dbReference type="ChEBI" id="CHEBI:57453"/>
        <dbReference type="ChEBI" id="CHEBI:58467"/>
        <dbReference type="ChEBI" id="CHEBI:58475"/>
        <dbReference type="ChEBI" id="CHEBI:195366"/>
        <dbReference type="EC" id="2.1.2.3"/>
    </reaction>
</comment>
<dbReference type="FunFam" id="3.40.140.20:FF:000001">
    <property type="entry name" value="Bifunctional purine biosynthesis protein PurH"/>
    <property type="match status" value="1"/>
</dbReference>
<dbReference type="PIRSF" id="PIRSF000414">
    <property type="entry name" value="AICARFT_IMPCHas"/>
    <property type="match status" value="1"/>
</dbReference>
<dbReference type="InterPro" id="IPR011607">
    <property type="entry name" value="MGS-like_dom"/>
</dbReference>
<dbReference type="SUPFAM" id="SSF53927">
    <property type="entry name" value="Cytidine deaminase-like"/>
    <property type="match status" value="1"/>
</dbReference>
<dbReference type="Pfam" id="PF01808">
    <property type="entry name" value="AICARFT_IMPCHas"/>
    <property type="match status" value="1"/>
</dbReference>
<dbReference type="SMART" id="SM00798">
    <property type="entry name" value="AICARFT_IMPCHas"/>
    <property type="match status" value="1"/>
</dbReference>
<dbReference type="GO" id="GO:0003937">
    <property type="term" value="F:IMP cyclohydrolase activity"/>
    <property type="evidence" value="ECO:0007669"/>
    <property type="project" value="UniProtKB-UniRule"/>
</dbReference>
<reference evidence="12" key="1">
    <citation type="journal article" date="2020" name="mSystems">
        <title>Genome- and Community-Level Interaction Insights into Carbon Utilization and Element Cycling Functions of Hydrothermarchaeota in Hydrothermal Sediment.</title>
        <authorList>
            <person name="Zhou Z."/>
            <person name="Liu Y."/>
            <person name="Xu W."/>
            <person name="Pan J."/>
            <person name="Luo Z.H."/>
            <person name="Li M."/>
        </authorList>
    </citation>
    <scope>NUCLEOTIDE SEQUENCE [LARGE SCALE GENOMIC DNA]</scope>
    <source>
        <strain evidence="12">SpSt-500</strain>
    </source>
</reference>
<feature type="domain" description="MGS-like" evidence="11">
    <location>
        <begin position="1"/>
        <end position="145"/>
    </location>
</feature>
<dbReference type="InterPro" id="IPR036914">
    <property type="entry name" value="MGS-like_dom_sf"/>
</dbReference>
<evidence type="ECO:0000256" key="8">
    <source>
        <dbReference type="ARBA" id="ARBA00050488"/>
    </source>
</evidence>